<feature type="domain" description="WGR" evidence="3">
    <location>
        <begin position="154"/>
        <end position="249"/>
    </location>
</feature>
<dbReference type="InterPro" id="IPR008893">
    <property type="entry name" value="WGR_domain"/>
</dbReference>
<evidence type="ECO:0000313" key="4">
    <source>
        <dbReference type="EMBL" id="RAL07179.1"/>
    </source>
</evidence>
<accession>A0A395HI59</accession>
<name>A0A395HI59_ASPHC</name>
<dbReference type="PROSITE" id="PS51977">
    <property type="entry name" value="WGR"/>
    <property type="match status" value="1"/>
</dbReference>
<dbReference type="PANTHER" id="PTHR47667:SF1">
    <property type="entry name" value="REGULATOR OF TY1 TRANSPOSITION PROTEIN 107"/>
    <property type="match status" value="1"/>
</dbReference>
<feature type="compositionally biased region" description="Basic and acidic residues" evidence="1">
    <location>
        <begin position="101"/>
        <end position="114"/>
    </location>
</feature>
<proteinExistence type="predicted"/>
<dbReference type="Proteomes" id="UP000248961">
    <property type="component" value="Unassembled WGS sequence"/>
</dbReference>
<dbReference type="InterPro" id="IPR036420">
    <property type="entry name" value="BRCT_dom_sf"/>
</dbReference>
<dbReference type="AlphaFoldDB" id="A0A395HI59"/>
<evidence type="ECO:0000259" key="2">
    <source>
        <dbReference type="PROSITE" id="PS50172"/>
    </source>
</evidence>
<dbReference type="GeneID" id="37203786"/>
<dbReference type="VEuPathDB" id="FungiDB:BO97DRAFT_464546"/>
<feature type="region of interest" description="Disordered" evidence="1">
    <location>
        <begin position="101"/>
        <end position="149"/>
    </location>
</feature>
<dbReference type="SUPFAM" id="SSF142921">
    <property type="entry name" value="WGR domain-like"/>
    <property type="match status" value="1"/>
</dbReference>
<dbReference type="InterPro" id="IPR036930">
    <property type="entry name" value="WGR_dom_sf"/>
</dbReference>
<dbReference type="Gene3D" id="3.40.50.10190">
    <property type="entry name" value="BRCT domain"/>
    <property type="match status" value="1"/>
</dbReference>
<dbReference type="PROSITE" id="PS50172">
    <property type="entry name" value="BRCT"/>
    <property type="match status" value="1"/>
</dbReference>
<dbReference type="EMBL" id="KZ824338">
    <property type="protein sequence ID" value="RAL07179.1"/>
    <property type="molecule type" value="Genomic_DNA"/>
</dbReference>
<dbReference type="InterPro" id="IPR053036">
    <property type="entry name" value="CellCycle_DNARepair_Reg"/>
</dbReference>
<dbReference type="Pfam" id="PF12738">
    <property type="entry name" value="PTCB-BRCT"/>
    <property type="match status" value="1"/>
</dbReference>
<gene>
    <name evidence="4" type="ORF">BO97DRAFT_464546</name>
</gene>
<dbReference type="STRING" id="1450537.A0A395HI59"/>
<sequence>MGKTFQKIHACSAGKFPKDGQKIPQWITANGGQYSSTICRSVTHLITTLEAYKKNIQPVREAKEHGKIKIITFDWLEDSLLSKDKKPKRVTEYLLKTKVKNEQKKEKSAREASRNTKSADPGATMKKKGAAKKSTGKTKNPDPFGKATSKLRAGSAVGVRYDIVLVRMMLSRKSREKIHIKIYESKDEPHVYTTHFEYSRAGTSSFKLLTPLGTNLKTAMGAFEAKFKSKAGTDWANRSDGIVPLPKLDEEGNQLPAHQGWYYYEDNRSILSRYLQSEATSTVDEQETLVRRDEGAGDPNGIYGADKSSDLHELKVESQGATTDSRLGEDSARYDGDDDGLGLAEN</sequence>
<feature type="region of interest" description="Disordered" evidence="1">
    <location>
        <begin position="292"/>
        <end position="346"/>
    </location>
</feature>
<feature type="domain" description="BRCT" evidence="2">
    <location>
        <begin position="1"/>
        <end position="80"/>
    </location>
</feature>
<dbReference type="PANTHER" id="PTHR47667">
    <property type="entry name" value="REGULATOR OF TY1 TRANSPOSITION PROTEIN 107"/>
    <property type="match status" value="1"/>
</dbReference>
<dbReference type="RefSeq" id="XP_025546333.1">
    <property type="nucleotide sequence ID" value="XM_025699497.1"/>
</dbReference>
<feature type="compositionally biased region" description="Basic and acidic residues" evidence="1">
    <location>
        <begin position="307"/>
        <end position="316"/>
    </location>
</feature>
<evidence type="ECO:0000256" key="1">
    <source>
        <dbReference type="SAM" id="MobiDB-lite"/>
    </source>
</evidence>
<dbReference type="InterPro" id="IPR001357">
    <property type="entry name" value="BRCT_dom"/>
</dbReference>
<dbReference type="OrthoDB" id="342264at2759"/>
<keyword evidence="5" id="KW-1185">Reference proteome</keyword>
<feature type="compositionally biased region" description="Basic residues" evidence="1">
    <location>
        <begin position="125"/>
        <end position="136"/>
    </location>
</feature>
<dbReference type="SUPFAM" id="SSF52113">
    <property type="entry name" value="BRCT domain"/>
    <property type="match status" value="1"/>
</dbReference>
<evidence type="ECO:0000259" key="3">
    <source>
        <dbReference type="PROSITE" id="PS51977"/>
    </source>
</evidence>
<organism evidence="4 5">
    <name type="scientific">Aspergillus homomorphus (strain CBS 101889)</name>
    <dbReference type="NCBI Taxonomy" id="1450537"/>
    <lineage>
        <taxon>Eukaryota</taxon>
        <taxon>Fungi</taxon>
        <taxon>Dikarya</taxon>
        <taxon>Ascomycota</taxon>
        <taxon>Pezizomycotina</taxon>
        <taxon>Eurotiomycetes</taxon>
        <taxon>Eurotiomycetidae</taxon>
        <taxon>Eurotiales</taxon>
        <taxon>Aspergillaceae</taxon>
        <taxon>Aspergillus</taxon>
        <taxon>Aspergillus subgen. Circumdati</taxon>
    </lineage>
</organism>
<protein>
    <submittedName>
        <fullName evidence="4">Uncharacterized protein</fullName>
    </submittedName>
</protein>
<feature type="compositionally biased region" description="Basic and acidic residues" evidence="1">
    <location>
        <begin position="326"/>
        <end position="335"/>
    </location>
</feature>
<reference evidence="4 5" key="1">
    <citation type="submission" date="2018-02" db="EMBL/GenBank/DDBJ databases">
        <title>The genomes of Aspergillus section Nigri reveals drivers in fungal speciation.</title>
        <authorList>
            <consortium name="DOE Joint Genome Institute"/>
            <person name="Vesth T.C."/>
            <person name="Nybo J."/>
            <person name="Theobald S."/>
            <person name="Brandl J."/>
            <person name="Frisvad J.C."/>
            <person name="Nielsen K.F."/>
            <person name="Lyhne E.K."/>
            <person name="Kogle M.E."/>
            <person name="Kuo A."/>
            <person name="Riley R."/>
            <person name="Clum A."/>
            <person name="Nolan M."/>
            <person name="Lipzen A."/>
            <person name="Salamov A."/>
            <person name="Henrissat B."/>
            <person name="Wiebenga A."/>
            <person name="De vries R.P."/>
            <person name="Grigoriev I.V."/>
            <person name="Mortensen U.H."/>
            <person name="Andersen M.R."/>
            <person name="Baker S.E."/>
        </authorList>
    </citation>
    <scope>NUCLEOTIDE SEQUENCE [LARGE SCALE GENOMIC DNA]</scope>
    <source>
        <strain evidence="4 5">CBS 101889</strain>
    </source>
</reference>
<evidence type="ECO:0000313" key="5">
    <source>
        <dbReference type="Proteomes" id="UP000248961"/>
    </source>
</evidence>